<sequence length="225" mass="25754">GNAICKYDNCAVTYCISVQEKPHCDSFFVPVKIVRKNSHFHAKSTEKKEQIRGQERIETAIDVLANYNGSACAYVDSIASTESKNLPTEEVIRKIISDYKGLENISNCWITNVIHAADAYEDSVVSNPKLSPKTESIINNEKFTADDNSDESENDEENNEIFKNNSIKEMSPFTRHFKKVKSDILKNIRVTNKNENNLYNDSFMEFLMENFSLMPFYGQDSYIEI</sequence>
<proteinExistence type="predicted"/>
<reference evidence="2" key="1">
    <citation type="submission" date="2021-02" db="EMBL/GenBank/DDBJ databases">
        <authorList>
            <person name="Nowell W R."/>
        </authorList>
    </citation>
    <scope>NUCLEOTIDE SEQUENCE</scope>
    <source>
        <strain evidence="2">Ploen Becks lab</strain>
    </source>
</reference>
<dbReference type="AlphaFoldDB" id="A0A814QPY8"/>
<feature type="non-terminal residue" evidence="2">
    <location>
        <position position="1"/>
    </location>
</feature>
<accession>A0A814QPY8</accession>
<comment type="caution">
    <text evidence="2">The sequence shown here is derived from an EMBL/GenBank/DDBJ whole genome shotgun (WGS) entry which is preliminary data.</text>
</comment>
<feature type="compositionally biased region" description="Acidic residues" evidence="1">
    <location>
        <begin position="147"/>
        <end position="159"/>
    </location>
</feature>
<gene>
    <name evidence="2" type="ORF">OXX778_LOCUS22117</name>
</gene>
<feature type="region of interest" description="Disordered" evidence="1">
    <location>
        <begin position="136"/>
        <end position="165"/>
    </location>
</feature>
<protein>
    <submittedName>
        <fullName evidence="2">Uncharacterized protein</fullName>
    </submittedName>
</protein>
<evidence type="ECO:0000256" key="1">
    <source>
        <dbReference type="SAM" id="MobiDB-lite"/>
    </source>
</evidence>
<evidence type="ECO:0000313" key="3">
    <source>
        <dbReference type="Proteomes" id="UP000663879"/>
    </source>
</evidence>
<name>A0A814QPY8_9BILA</name>
<evidence type="ECO:0000313" key="2">
    <source>
        <dbReference type="EMBL" id="CAF1122795.1"/>
    </source>
</evidence>
<dbReference type="Proteomes" id="UP000663879">
    <property type="component" value="Unassembled WGS sequence"/>
</dbReference>
<keyword evidence="3" id="KW-1185">Reference proteome</keyword>
<organism evidence="2 3">
    <name type="scientific">Brachionus calyciflorus</name>
    <dbReference type="NCBI Taxonomy" id="104777"/>
    <lineage>
        <taxon>Eukaryota</taxon>
        <taxon>Metazoa</taxon>
        <taxon>Spiralia</taxon>
        <taxon>Gnathifera</taxon>
        <taxon>Rotifera</taxon>
        <taxon>Eurotatoria</taxon>
        <taxon>Monogononta</taxon>
        <taxon>Pseudotrocha</taxon>
        <taxon>Ploima</taxon>
        <taxon>Brachionidae</taxon>
        <taxon>Brachionus</taxon>
    </lineage>
</organism>
<dbReference type="EMBL" id="CAJNOC010008951">
    <property type="protein sequence ID" value="CAF1122795.1"/>
    <property type="molecule type" value="Genomic_DNA"/>
</dbReference>